<dbReference type="CTD" id="20319241"/>
<evidence type="ECO:0000256" key="1">
    <source>
        <dbReference type="SAM" id="MobiDB-lite"/>
    </source>
</evidence>
<dbReference type="RefSeq" id="XP_009168234.1">
    <property type="nucleotide sequence ID" value="XM_009169970.1"/>
</dbReference>
<accession>A0A074ZQB2</accession>
<feature type="region of interest" description="Disordered" evidence="1">
    <location>
        <begin position="172"/>
        <end position="201"/>
    </location>
</feature>
<dbReference type="Proteomes" id="UP000054324">
    <property type="component" value="Unassembled WGS sequence"/>
</dbReference>
<dbReference type="GeneID" id="20319241"/>
<name>A0A074ZQB2_OPIVI</name>
<evidence type="ECO:0000313" key="3">
    <source>
        <dbReference type="Proteomes" id="UP000054324"/>
    </source>
</evidence>
<protein>
    <submittedName>
        <fullName evidence="2">Uncharacterized protein</fullName>
    </submittedName>
</protein>
<dbReference type="InterPro" id="IPR024130">
    <property type="entry name" value="DAP1/DAPL1"/>
</dbReference>
<evidence type="ECO:0000313" key="2">
    <source>
        <dbReference type="EMBL" id="KER28012.1"/>
    </source>
</evidence>
<gene>
    <name evidence="2" type="ORF">T265_05059</name>
</gene>
<dbReference type="AlphaFoldDB" id="A0A074ZQB2"/>
<keyword evidence="3" id="KW-1185">Reference proteome</keyword>
<dbReference type="KEGG" id="ovi:T265_05059"/>
<reference evidence="2 3" key="1">
    <citation type="submission" date="2013-11" db="EMBL/GenBank/DDBJ databases">
        <title>Opisthorchis viverrini - life in the bile duct.</title>
        <authorList>
            <person name="Young N.D."/>
            <person name="Nagarajan N."/>
            <person name="Lin S.J."/>
            <person name="Korhonen P.K."/>
            <person name="Jex A.R."/>
            <person name="Hall R.S."/>
            <person name="Safavi-Hemami H."/>
            <person name="Kaewkong W."/>
            <person name="Bertrand D."/>
            <person name="Gao S."/>
            <person name="Seet Q."/>
            <person name="Wongkham S."/>
            <person name="Teh B.T."/>
            <person name="Wongkham C."/>
            <person name="Intapan P.M."/>
            <person name="Maleewong W."/>
            <person name="Yang X."/>
            <person name="Hu M."/>
            <person name="Wang Z."/>
            <person name="Hofmann A."/>
            <person name="Sternberg P.W."/>
            <person name="Tan P."/>
            <person name="Wang J."/>
            <person name="Gasser R.B."/>
        </authorList>
    </citation>
    <scope>NUCLEOTIDE SEQUENCE [LARGE SCALE GENOMIC DNA]</scope>
</reference>
<dbReference type="Pfam" id="PF15228">
    <property type="entry name" value="DAP"/>
    <property type="match status" value="1"/>
</dbReference>
<proteinExistence type="predicted"/>
<dbReference type="OrthoDB" id="5973225at2759"/>
<organism evidence="2 3">
    <name type="scientific">Opisthorchis viverrini</name>
    <name type="common">Southeast Asian liver fluke</name>
    <dbReference type="NCBI Taxonomy" id="6198"/>
    <lineage>
        <taxon>Eukaryota</taxon>
        <taxon>Metazoa</taxon>
        <taxon>Spiralia</taxon>
        <taxon>Lophotrochozoa</taxon>
        <taxon>Platyhelminthes</taxon>
        <taxon>Trematoda</taxon>
        <taxon>Digenea</taxon>
        <taxon>Opisthorchiida</taxon>
        <taxon>Opisthorchiata</taxon>
        <taxon>Opisthorchiidae</taxon>
        <taxon>Opisthorchis</taxon>
    </lineage>
</organism>
<dbReference type="STRING" id="6198.A0A074ZQB2"/>
<dbReference type="EMBL" id="KL596709">
    <property type="protein sequence ID" value="KER28012.1"/>
    <property type="molecule type" value="Genomic_DNA"/>
</dbReference>
<sequence length="201" mass="23070">MDFQILYGAYVRPLLEYANQVVYSGRTKDVTLIERVQRAATRMVAGLKSVDYETRLAMLDLFPLEYRRLRGDLILTYALFEQSLANSPIVHFSVICSTLFAMSDEEEQVQTSYSPAVKVGGMRVARHVRETEEKPLPRSELMKQAAEHNSEITSVRVTDLLTKEELDFHDKTVKSMHDKPQPSISKPHTDPTRRIIQQPMK</sequence>